<feature type="transmembrane region" description="Helical" evidence="1">
    <location>
        <begin position="54"/>
        <end position="76"/>
    </location>
</feature>
<reference evidence="2 3" key="1">
    <citation type="submission" date="2018-07" db="EMBL/GenBank/DDBJ databases">
        <title>The complete nuclear genome of the prasinophyte Chloropicon primus (CCMP1205).</title>
        <authorList>
            <person name="Pombert J.-F."/>
            <person name="Otis C."/>
            <person name="Turmel M."/>
            <person name="Lemieux C."/>
        </authorList>
    </citation>
    <scope>NUCLEOTIDE SEQUENCE [LARGE SCALE GENOMIC DNA]</scope>
    <source>
        <strain evidence="2 3">CCMP1205</strain>
    </source>
</reference>
<keyword evidence="1" id="KW-0472">Membrane</keyword>
<feature type="transmembrane region" description="Helical" evidence="1">
    <location>
        <begin position="88"/>
        <end position="109"/>
    </location>
</feature>
<proteinExistence type="predicted"/>
<protein>
    <recommendedName>
        <fullName evidence="4">Tetraspanin</fullName>
    </recommendedName>
</protein>
<evidence type="ECO:0000256" key="1">
    <source>
        <dbReference type="SAM" id="Phobius"/>
    </source>
</evidence>
<gene>
    <name evidence="2" type="ORF">A3770_03p25190</name>
</gene>
<feature type="transmembrane region" description="Helical" evidence="1">
    <location>
        <begin position="138"/>
        <end position="161"/>
    </location>
</feature>
<name>A0A5B8MI80_9CHLO</name>
<sequence length="252" mass="27476">MTVKSCMRTLVDDTVRFMALCETVAALAALVFAATIVEQNDVFGSGDWKRPARSWFVCAVAGYGAVMLAAGCLGMCGSLKCKGFCLDLHALLTILVVSFELVLLSIYLVDRTALEDLGGKDPYGDLTSALRWVEGNRVGSMAIAVTLFSVQVTDFLLAWSVRICCSGREKIGTHEEFEEFEYEYAPLPPNQQDFQFSSYEQNGPSSATRSISDLQKKYKETFNVKDPTVHDDFGKPLLGAAAATAVPVPLQV</sequence>
<organism evidence="2 3">
    <name type="scientific">Chloropicon primus</name>
    <dbReference type="NCBI Taxonomy" id="1764295"/>
    <lineage>
        <taxon>Eukaryota</taxon>
        <taxon>Viridiplantae</taxon>
        <taxon>Chlorophyta</taxon>
        <taxon>Chloropicophyceae</taxon>
        <taxon>Chloropicales</taxon>
        <taxon>Chloropicaceae</taxon>
        <taxon>Chloropicon</taxon>
    </lineage>
</organism>
<dbReference type="EMBL" id="CP031036">
    <property type="protein sequence ID" value="QDZ20001.1"/>
    <property type="molecule type" value="Genomic_DNA"/>
</dbReference>
<keyword evidence="3" id="KW-1185">Reference proteome</keyword>
<evidence type="ECO:0008006" key="4">
    <source>
        <dbReference type="Google" id="ProtNLM"/>
    </source>
</evidence>
<evidence type="ECO:0000313" key="3">
    <source>
        <dbReference type="Proteomes" id="UP000316726"/>
    </source>
</evidence>
<dbReference type="Proteomes" id="UP000316726">
    <property type="component" value="Chromosome 3"/>
</dbReference>
<evidence type="ECO:0000313" key="2">
    <source>
        <dbReference type="EMBL" id="QDZ20001.1"/>
    </source>
</evidence>
<keyword evidence="1" id="KW-0812">Transmembrane</keyword>
<dbReference type="AlphaFoldDB" id="A0A5B8MI80"/>
<feature type="transmembrane region" description="Helical" evidence="1">
    <location>
        <begin position="14"/>
        <end position="34"/>
    </location>
</feature>
<keyword evidence="1" id="KW-1133">Transmembrane helix</keyword>
<accession>A0A5B8MI80</accession>